<dbReference type="KEGG" id="esu:EUS_12970"/>
<dbReference type="AlphaFoldDB" id="D4JTN4"/>
<protein>
    <submittedName>
        <fullName evidence="2">Uncharacterized protein</fullName>
    </submittedName>
</protein>
<reference evidence="2 3" key="2">
    <citation type="submission" date="2010-03" db="EMBL/GenBank/DDBJ databases">
        <authorList>
            <person name="Pajon A."/>
        </authorList>
    </citation>
    <scope>NUCLEOTIDE SEQUENCE [LARGE SCALE GENOMIC DNA]</scope>
    <source>
        <strain evidence="2 3">70/3</strain>
    </source>
</reference>
<dbReference type="EMBL" id="FP929044">
    <property type="protein sequence ID" value="CBK96453.1"/>
    <property type="molecule type" value="Genomic_DNA"/>
</dbReference>
<reference evidence="2 3" key="1">
    <citation type="submission" date="2010-03" db="EMBL/GenBank/DDBJ databases">
        <title>The genome sequence of Eubacterium siraeum 70/3.</title>
        <authorList>
            <consortium name="metaHIT consortium -- http://www.metahit.eu/"/>
            <person name="Pajon A."/>
            <person name="Turner K."/>
            <person name="Parkhill J."/>
            <person name="Duncan S."/>
            <person name="Flint H."/>
        </authorList>
    </citation>
    <scope>NUCLEOTIDE SEQUENCE [LARGE SCALE GENOMIC DNA]</scope>
    <source>
        <strain evidence="2 3">70/3</strain>
    </source>
</reference>
<feature type="transmembrane region" description="Helical" evidence="1">
    <location>
        <begin position="6"/>
        <end position="22"/>
    </location>
</feature>
<dbReference type="Proteomes" id="UP000008803">
    <property type="component" value="Chromosome"/>
</dbReference>
<evidence type="ECO:0000313" key="2">
    <source>
        <dbReference type="EMBL" id="CBK96453.1"/>
    </source>
</evidence>
<gene>
    <name evidence="2" type="ORF">EUS_12970</name>
</gene>
<dbReference type="HOGENOM" id="CLU_3356252_0_0_9"/>
<dbReference type="BioCyc" id="ESIR657319:G136K-1095-MONOMER"/>
<evidence type="ECO:0000256" key="1">
    <source>
        <dbReference type="SAM" id="Phobius"/>
    </source>
</evidence>
<keyword evidence="1" id="KW-0812">Transmembrane</keyword>
<organism evidence="2 3">
    <name type="scientific">[Eubacterium] siraeum 70/3</name>
    <dbReference type="NCBI Taxonomy" id="657319"/>
    <lineage>
        <taxon>Bacteria</taxon>
        <taxon>Bacillati</taxon>
        <taxon>Bacillota</taxon>
        <taxon>Clostridia</taxon>
        <taxon>Eubacteriales</taxon>
        <taxon>Oscillospiraceae</taxon>
        <taxon>Oscillospiraceae incertae sedis</taxon>
    </lineage>
</organism>
<proteinExistence type="predicted"/>
<keyword evidence="1" id="KW-1133">Transmembrane helix</keyword>
<sequence>MPSVRAVAPAEGFFLFLLGIVFRKKSESVLYMFCTI</sequence>
<name>D4JTN4_9FIRM</name>
<keyword evidence="1" id="KW-0472">Membrane</keyword>
<accession>D4JTN4</accession>
<evidence type="ECO:0000313" key="3">
    <source>
        <dbReference type="Proteomes" id="UP000008803"/>
    </source>
</evidence>